<reference evidence="1" key="2">
    <citation type="submission" date="2020-09" db="EMBL/GenBank/DDBJ databases">
        <authorList>
            <person name="Sun Q."/>
            <person name="Ohkuma M."/>
        </authorList>
    </citation>
    <scope>NUCLEOTIDE SEQUENCE</scope>
    <source>
        <strain evidence="1">JCM 3091</strain>
    </source>
</reference>
<reference evidence="1" key="1">
    <citation type="journal article" date="2014" name="Int. J. Syst. Evol. Microbiol.">
        <title>Complete genome sequence of Corynebacterium casei LMG S-19264T (=DSM 44701T), isolated from a smear-ripened cheese.</title>
        <authorList>
            <consortium name="US DOE Joint Genome Institute (JGI-PGF)"/>
            <person name="Walter F."/>
            <person name="Albersmeier A."/>
            <person name="Kalinowski J."/>
            <person name="Ruckert C."/>
        </authorList>
    </citation>
    <scope>NUCLEOTIDE SEQUENCE</scope>
    <source>
        <strain evidence="1">JCM 3091</strain>
    </source>
</reference>
<evidence type="ECO:0000313" key="1">
    <source>
        <dbReference type="EMBL" id="GGK13068.1"/>
    </source>
</evidence>
<evidence type="ECO:0000313" key="2">
    <source>
        <dbReference type="Proteomes" id="UP000662200"/>
    </source>
</evidence>
<protein>
    <submittedName>
        <fullName evidence="1">Uncharacterized protein</fullName>
    </submittedName>
</protein>
<proteinExistence type="predicted"/>
<name>A0A8J3FH74_9ACTN</name>
<gene>
    <name evidence="1" type="ORF">GCM10010124_02020</name>
</gene>
<dbReference type="EMBL" id="BMQC01000001">
    <property type="protein sequence ID" value="GGK13068.1"/>
    <property type="molecule type" value="Genomic_DNA"/>
</dbReference>
<accession>A0A8J3FH74</accession>
<dbReference type="Proteomes" id="UP000662200">
    <property type="component" value="Unassembled WGS sequence"/>
</dbReference>
<dbReference type="AlphaFoldDB" id="A0A8J3FH74"/>
<keyword evidence="2" id="KW-1185">Reference proteome</keyword>
<dbReference type="RefSeq" id="WP_229789254.1">
    <property type="nucleotide sequence ID" value="NZ_BMQC01000001.1"/>
</dbReference>
<organism evidence="1 2">
    <name type="scientific">Pilimelia terevasa</name>
    <dbReference type="NCBI Taxonomy" id="53372"/>
    <lineage>
        <taxon>Bacteria</taxon>
        <taxon>Bacillati</taxon>
        <taxon>Actinomycetota</taxon>
        <taxon>Actinomycetes</taxon>
        <taxon>Micromonosporales</taxon>
        <taxon>Micromonosporaceae</taxon>
        <taxon>Pilimelia</taxon>
    </lineage>
</organism>
<comment type="caution">
    <text evidence="1">The sequence shown here is derived from an EMBL/GenBank/DDBJ whole genome shotgun (WGS) entry which is preliminary data.</text>
</comment>
<sequence>MISHAMAQQIVKAELAAQGVRYAWVITQEADWDSDKDVMPVRRLPDDEVIEGLSGATAEELAKARTGQRFRLVDDDKQVCGVGTMWASDFPDDWTQSAACWAPMDDYGRGGYGATVLEYVRDDRWMVL</sequence>